<dbReference type="FunFam" id="1.10.418.10:FF:000028">
    <property type="entry name" value="RP/EB family microtubule-associated protein"/>
    <property type="match status" value="1"/>
</dbReference>
<dbReference type="OMA" id="HTHWIKH"/>
<feature type="domain" description="Calponin-homology (CH)" evidence="11">
    <location>
        <begin position="16"/>
        <end position="118"/>
    </location>
</feature>
<gene>
    <name evidence="13" type="ORF">FNF29_01093</name>
</gene>
<keyword evidence="14" id="KW-1185">Reference proteome</keyword>
<evidence type="ECO:0000256" key="3">
    <source>
        <dbReference type="ARBA" id="ARBA00022490"/>
    </source>
</evidence>
<dbReference type="PROSITE" id="PS51230">
    <property type="entry name" value="EB1_C"/>
    <property type="match status" value="1"/>
</dbReference>
<dbReference type="GO" id="GO:0051301">
    <property type="term" value="P:cell division"/>
    <property type="evidence" value="ECO:0007669"/>
    <property type="project" value="UniProtKB-KW"/>
</dbReference>
<organism evidence="13 14">
    <name type="scientific">Cafeteria roenbergensis</name>
    <name type="common">Marine flagellate</name>
    <dbReference type="NCBI Taxonomy" id="33653"/>
    <lineage>
        <taxon>Eukaryota</taxon>
        <taxon>Sar</taxon>
        <taxon>Stramenopiles</taxon>
        <taxon>Bigyra</taxon>
        <taxon>Opalozoa</taxon>
        <taxon>Bicosoecida</taxon>
        <taxon>Cafeteriaceae</taxon>
        <taxon>Cafeteria</taxon>
    </lineage>
</organism>
<evidence type="ECO:0000313" key="13">
    <source>
        <dbReference type="EMBL" id="KAA0156300.1"/>
    </source>
</evidence>
<keyword evidence="5 9" id="KW-0493">Microtubule</keyword>
<feature type="domain" description="EB1 C-terminal" evidence="12">
    <location>
        <begin position="155"/>
        <end position="225"/>
    </location>
</feature>
<dbReference type="InterPro" id="IPR036133">
    <property type="entry name" value="EB1_C_sf"/>
</dbReference>
<evidence type="ECO:0000256" key="9">
    <source>
        <dbReference type="PROSITE-ProRule" id="PRU00576"/>
    </source>
</evidence>
<keyword evidence="3" id="KW-0963">Cytoplasm</keyword>
<dbReference type="GO" id="GO:0008017">
    <property type="term" value="F:microtubule binding"/>
    <property type="evidence" value="ECO:0007669"/>
    <property type="project" value="InterPro"/>
</dbReference>
<dbReference type="SUPFAM" id="SSF140612">
    <property type="entry name" value="EB1 dimerisation domain-like"/>
    <property type="match status" value="1"/>
</dbReference>
<evidence type="ECO:0000259" key="12">
    <source>
        <dbReference type="PROSITE" id="PS51230"/>
    </source>
</evidence>
<dbReference type="GO" id="GO:0005874">
    <property type="term" value="C:microtubule"/>
    <property type="evidence" value="ECO:0007669"/>
    <property type="project" value="UniProtKB-KW"/>
</dbReference>
<dbReference type="Pfam" id="PF00307">
    <property type="entry name" value="CH"/>
    <property type="match status" value="1"/>
</dbReference>
<dbReference type="InterPro" id="IPR036872">
    <property type="entry name" value="CH_dom_sf"/>
</dbReference>
<dbReference type="EMBL" id="VLTN01000004">
    <property type="protein sequence ID" value="KAA0156300.1"/>
    <property type="molecule type" value="Genomic_DNA"/>
</dbReference>
<evidence type="ECO:0000256" key="4">
    <source>
        <dbReference type="ARBA" id="ARBA00022618"/>
    </source>
</evidence>
<dbReference type="InterPro" id="IPR004953">
    <property type="entry name" value="EB1_C"/>
</dbReference>
<comment type="caution">
    <text evidence="13">The sequence shown here is derived from an EMBL/GenBank/DDBJ whole genome shotgun (WGS) entry which is preliminary data.</text>
</comment>
<reference evidence="13 14" key="1">
    <citation type="submission" date="2019-07" db="EMBL/GenBank/DDBJ databases">
        <title>Genomes of Cafeteria roenbergensis.</title>
        <authorList>
            <person name="Fischer M.G."/>
            <person name="Hackl T."/>
            <person name="Roman M."/>
        </authorList>
    </citation>
    <scope>NUCLEOTIDE SEQUENCE [LARGE SCALE GENOMIC DNA]</scope>
    <source>
        <strain evidence="13 14">BVI</strain>
    </source>
</reference>
<evidence type="ECO:0008006" key="15">
    <source>
        <dbReference type="Google" id="ProtNLM"/>
    </source>
</evidence>
<evidence type="ECO:0000256" key="10">
    <source>
        <dbReference type="SAM" id="MobiDB-lite"/>
    </source>
</evidence>
<name>A0A5A8CVS7_CAFRO</name>
<comment type="similarity">
    <text evidence="2">Belongs to the MAPRE family.</text>
</comment>
<evidence type="ECO:0000256" key="5">
    <source>
        <dbReference type="ARBA" id="ARBA00022701"/>
    </source>
</evidence>
<dbReference type="PROSITE" id="PS50021">
    <property type="entry name" value="CH"/>
    <property type="match status" value="1"/>
</dbReference>
<feature type="region of interest" description="Disordered" evidence="10">
    <location>
        <begin position="224"/>
        <end position="284"/>
    </location>
</feature>
<evidence type="ECO:0000256" key="2">
    <source>
        <dbReference type="ARBA" id="ARBA00010729"/>
    </source>
</evidence>
<keyword evidence="7" id="KW-0206">Cytoskeleton</keyword>
<evidence type="ECO:0000259" key="11">
    <source>
        <dbReference type="PROSITE" id="PS50021"/>
    </source>
</evidence>
<keyword evidence="8" id="KW-0131">Cell cycle</keyword>
<dbReference type="Gene3D" id="1.10.418.10">
    <property type="entry name" value="Calponin-like domain"/>
    <property type="match status" value="1"/>
</dbReference>
<keyword evidence="4" id="KW-0132">Cell division</keyword>
<feature type="compositionally biased region" description="Low complexity" evidence="10">
    <location>
        <begin position="131"/>
        <end position="154"/>
    </location>
</feature>
<keyword evidence="6" id="KW-0498">Mitosis</keyword>
<dbReference type="Gene3D" id="1.20.5.1430">
    <property type="match status" value="1"/>
</dbReference>
<sequence length="284" mass="30426">MAVAGVNIGMMSSAYFVGRKAILEWLNTTFSMSLNKIEDMANGAVALQITDALFPGSVPMSKVRWDARTAPEMMANYKLLQQAFDKSGVAKHIDVETLIRAKYQHNLEFAQFLKSLWDSNASGHALDEPAGRTASGGRAAARSGSSGAATPGSGVSAAAARALDKLRTENAELRKGMQALEREREFYFSKLRDVEILLQTTKSADKKLVETVFKILYATEDDFEAPPEGQAAATGAGTEAQAPAEEHAVLTTTEGEAAPGHRPQDSFGTVEPGEDGELVDAEEI</sequence>
<evidence type="ECO:0000256" key="7">
    <source>
        <dbReference type="ARBA" id="ARBA00023212"/>
    </source>
</evidence>
<dbReference type="InterPro" id="IPR027328">
    <property type="entry name" value="MAPRE"/>
</dbReference>
<protein>
    <recommendedName>
        <fullName evidence="15">EB1 C-terminal domain-containing protein</fullName>
    </recommendedName>
</protein>
<feature type="region of interest" description="Disordered" evidence="10">
    <location>
        <begin position="127"/>
        <end position="154"/>
    </location>
</feature>
<proteinExistence type="inferred from homology"/>
<dbReference type="AlphaFoldDB" id="A0A5A8CVS7"/>
<accession>A0A5A8CVS7</accession>
<feature type="compositionally biased region" description="Acidic residues" evidence="10">
    <location>
        <begin position="272"/>
        <end position="284"/>
    </location>
</feature>
<feature type="compositionally biased region" description="Low complexity" evidence="10">
    <location>
        <begin position="226"/>
        <end position="243"/>
    </location>
</feature>
<evidence type="ECO:0000256" key="6">
    <source>
        <dbReference type="ARBA" id="ARBA00022776"/>
    </source>
</evidence>
<dbReference type="SUPFAM" id="SSF47576">
    <property type="entry name" value="Calponin-homology domain, CH-domain"/>
    <property type="match status" value="1"/>
</dbReference>
<evidence type="ECO:0000313" key="14">
    <source>
        <dbReference type="Proteomes" id="UP000323011"/>
    </source>
</evidence>
<comment type="subcellular location">
    <subcellularLocation>
        <location evidence="1">Cytoplasm</location>
        <location evidence="1">Cytoskeleton</location>
    </subcellularLocation>
</comment>
<evidence type="ECO:0000256" key="8">
    <source>
        <dbReference type="ARBA" id="ARBA00023306"/>
    </source>
</evidence>
<evidence type="ECO:0000256" key="1">
    <source>
        <dbReference type="ARBA" id="ARBA00004245"/>
    </source>
</evidence>
<dbReference type="Pfam" id="PF03271">
    <property type="entry name" value="EB1"/>
    <property type="match status" value="1"/>
</dbReference>
<dbReference type="PANTHER" id="PTHR10623">
    <property type="entry name" value="MICROTUBULE-ASSOCIATED PROTEIN RP/EB FAMILY MEMBER"/>
    <property type="match status" value="1"/>
</dbReference>
<dbReference type="InterPro" id="IPR001715">
    <property type="entry name" value="CH_dom"/>
</dbReference>
<dbReference type="Proteomes" id="UP000323011">
    <property type="component" value="Unassembled WGS sequence"/>
</dbReference>